<proteinExistence type="predicted"/>
<feature type="region of interest" description="Disordered" evidence="2">
    <location>
        <begin position="119"/>
        <end position="142"/>
    </location>
</feature>
<dbReference type="EMBL" id="JACGCM010000045">
    <property type="protein sequence ID" value="KAF6176787.1"/>
    <property type="molecule type" value="Genomic_DNA"/>
</dbReference>
<keyword evidence="4" id="KW-1185">Reference proteome</keyword>
<sequence length="249" mass="28617">MREKLDATTDSHSDTESSQTYNDNIIWAKGNCLKRDDKEPLDLRFRTVKQSVKSKVERKESLLDEVAKEETELKLVLEGLNLSRKKRVDSRWNKPNPAKPSNIALKYLKKRILKALPASGTTGSGEVAKDKRRRVEPSGESEEKVVEELSATVNDLKEVEEMARLAVLHGEKDTSKMIVRLVKRIWLDIEKEKSELKKENVKLEKELARFRTDALKEIRQLKVFHAVAIGQLQVETKANLDEMVEERDI</sequence>
<keyword evidence="1" id="KW-0175">Coiled coil</keyword>
<comment type="caution">
    <text evidence="3">The sequence shown here is derived from an EMBL/GenBank/DDBJ whole genome shotgun (WGS) entry which is preliminary data.</text>
</comment>
<name>A0A7J7PBH6_9MAGN</name>
<feature type="compositionally biased region" description="Basic and acidic residues" evidence="2">
    <location>
        <begin position="127"/>
        <end position="142"/>
    </location>
</feature>
<organism evidence="3 4">
    <name type="scientific">Kingdonia uniflora</name>
    <dbReference type="NCBI Taxonomy" id="39325"/>
    <lineage>
        <taxon>Eukaryota</taxon>
        <taxon>Viridiplantae</taxon>
        <taxon>Streptophyta</taxon>
        <taxon>Embryophyta</taxon>
        <taxon>Tracheophyta</taxon>
        <taxon>Spermatophyta</taxon>
        <taxon>Magnoliopsida</taxon>
        <taxon>Ranunculales</taxon>
        <taxon>Circaeasteraceae</taxon>
        <taxon>Kingdonia</taxon>
    </lineage>
</organism>
<dbReference type="Proteomes" id="UP000541444">
    <property type="component" value="Unassembled WGS sequence"/>
</dbReference>
<feature type="region of interest" description="Disordered" evidence="2">
    <location>
        <begin position="1"/>
        <end position="20"/>
    </location>
</feature>
<evidence type="ECO:0000313" key="4">
    <source>
        <dbReference type="Proteomes" id="UP000541444"/>
    </source>
</evidence>
<feature type="coiled-coil region" evidence="1">
    <location>
        <begin position="186"/>
        <end position="213"/>
    </location>
</feature>
<reference evidence="3 4" key="1">
    <citation type="journal article" date="2020" name="IScience">
        <title>Genome Sequencing of the Endangered Kingdonia uniflora (Circaeasteraceae, Ranunculales) Reveals Potential Mechanisms of Evolutionary Specialization.</title>
        <authorList>
            <person name="Sun Y."/>
            <person name="Deng T."/>
            <person name="Zhang A."/>
            <person name="Moore M.J."/>
            <person name="Landis J.B."/>
            <person name="Lin N."/>
            <person name="Zhang H."/>
            <person name="Zhang X."/>
            <person name="Huang J."/>
            <person name="Zhang X."/>
            <person name="Sun H."/>
            <person name="Wang H."/>
        </authorList>
    </citation>
    <scope>NUCLEOTIDE SEQUENCE [LARGE SCALE GENOMIC DNA]</scope>
    <source>
        <strain evidence="3">TB1705</strain>
        <tissue evidence="3">Leaf</tissue>
    </source>
</reference>
<dbReference type="AlphaFoldDB" id="A0A7J7PBH6"/>
<accession>A0A7J7PBH6</accession>
<protein>
    <submittedName>
        <fullName evidence="3">Uncharacterized protein</fullName>
    </submittedName>
</protein>
<evidence type="ECO:0000256" key="2">
    <source>
        <dbReference type="SAM" id="MobiDB-lite"/>
    </source>
</evidence>
<feature type="compositionally biased region" description="Basic and acidic residues" evidence="2">
    <location>
        <begin position="1"/>
        <end position="15"/>
    </location>
</feature>
<evidence type="ECO:0000256" key="1">
    <source>
        <dbReference type="SAM" id="Coils"/>
    </source>
</evidence>
<evidence type="ECO:0000313" key="3">
    <source>
        <dbReference type="EMBL" id="KAF6176787.1"/>
    </source>
</evidence>
<gene>
    <name evidence="3" type="ORF">GIB67_020509</name>
</gene>